<protein>
    <submittedName>
        <fullName evidence="2">SprT family protein</fullName>
    </submittedName>
</protein>
<dbReference type="Pfam" id="PF10263">
    <property type="entry name" value="SprT-like"/>
    <property type="match status" value="1"/>
</dbReference>
<dbReference type="EMBL" id="SDQG01000011">
    <property type="protein sequence ID" value="TDM14767.1"/>
    <property type="molecule type" value="Genomic_DNA"/>
</dbReference>
<organism evidence="2 3">
    <name type="scientific">Macrococcoides canis</name>
    <dbReference type="NCBI Taxonomy" id="1855823"/>
    <lineage>
        <taxon>Bacteria</taxon>
        <taxon>Bacillati</taxon>
        <taxon>Bacillota</taxon>
        <taxon>Bacilli</taxon>
        <taxon>Bacillales</taxon>
        <taxon>Staphylococcaceae</taxon>
        <taxon>Macrococcoides</taxon>
    </lineage>
</organism>
<evidence type="ECO:0000313" key="3">
    <source>
        <dbReference type="Proteomes" id="UP000294865"/>
    </source>
</evidence>
<dbReference type="Proteomes" id="UP000294865">
    <property type="component" value="Unassembled WGS sequence"/>
</dbReference>
<gene>
    <name evidence="2" type="ORF">ETI04_11130</name>
</gene>
<dbReference type="Pfam" id="PF17283">
    <property type="entry name" value="Zn_ribbon_SprT"/>
    <property type="match status" value="1"/>
</dbReference>
<dbReference type="InterPro" id="IPR035240">
    <property type="entry name" value="SprT_Zn_ribbon"/>
</dbReference>
<dbReference type="AlphaFoldDB" id="A0A4R6C138"/>
<evidence type="ECO:0000259" key="1">
    <source>
        <dbReference type="SMART" id="SM00731"/>
    </source>
</evidence>
<proteinExistence type="predicted"/>
<dbReference type="InterPro" id="IPR006640">
    <property type="entry name" value="SprT-like_domain"/>
</dbReference>
<reference evidence="2 3" key="1">
    <citation type="submission" date="2019-01" db="EMBL/GenBank/DDBJ databases">
        <title>Draft genome sequences of Macrococcus caseolyticus, Macrococcus canis, Macrococcus bohemicus and Macrococcus goetzii.</title>
        <authorList>
            <person name="Mazhar S."/>
            <person name="Altermann E."/>
            <person name="Hill C."/>
            <person name="Mcauliffe O."/>
        </authorList>
    </citation>
    <scope>NUCLEOTIDE SEQUENCE [LARGE SCALE GENOMIC DNA]</scope>
    <source>
        <strain evidence="2 3">DPC7162</strain>
    </source>
</reference>
<evidence type="ECO:0000313" key="2">
    <source>
        <dbReference type="EMBL" id="TDM14767.1"/>
    </source>
</evidence>
<dbReference type="RefSeq" id="WP_133420460.1">
    <property type="nucleotide sequence ID" value="NZ_JAXJTW010000059.1"/>
</dbReference>
<dbReference type="SMART" id="SM00731">
    <property type="entry name" value="SprT"/>
    <property type="match status" value="1"/>
</dbReference>
<dbReference type="NCBIfam" id="NF003339">
    <property type="entry name" value="PRK04351.1"/>
    <property type="match status" value="1"/>
</dbReference>
<comment type="caution">
    <text evidence="2">The sequence shown here is derived from an EMBL/GenBank/DDBJ whole genome shotgun (WGS) entry which is preliminary data.</text>
</comment>
<name>A0A4R6C138_9STAP</name>
<sequence length="148" mass="17884">MENKALQSLVQRISLEYFNKPFRHQALFNNRLRTTGGRYMLQSHNIEISKKQFEAYGEEAIIDIIKHELVHYHLHIEGKGYKHRDRDFKQLAQQVGAPRYCNPLPDIRFKYRYICKKCNNEYPRKRRMSIHKYRCKCGGRLIEVINER</sequence>
<accession>A0A4R6C138</accession>
<feature type="domain" description="SprT-like" evidence="1">
    <location>
        <begin position="4"/>
        <end position="144"/>
    </location>
</feature>
<dbReference type="GO" id="GO:0006950">
    <property type="term" value="P:response to stress"/>
    <property type="evidence" value="ECO:0007669"/>
    <property type="project" value="UniProtKB-ARBA"/>
</dbReference>